<feature type="transmembrane region" description="Helical" evidence="6">
    <location>
        <begin position="82"/>
        <end position="105"/>
    </location>
</feature>
<keyword evidence="2" id="KW-1003">Cell membrane</keyword>
<keyword evidence="5 6" id="KW-0472">Membrane</keyword>
<dbReference type="Pfam" id="PF03788">
    <property type="entry name" value="LrgA"/>
    <property type="match status" value="1"/>
</dbReference>
<dbReference type="PANTHER" id="PTHR33931">
    <property type="entry name" value="HOLIN-LIKE PROTEIN CIDA-RELATED"/>
    <property type="match status" value="1"/>
</dbReference>
<evidence type="ECO:0000256" key="4">
    <source>
        <dbReference type="ARBA" id="ARBA00022989"/>
    </source>
</evidence>
<feature type="transmembrane region" description="Helical" evidence="6">
    <location>
        <begin position="55"/>
        <end position="76"/>
    </location>
</feature>
<evidence type="ECO:0000313" key="7">
    <source>
        <dbReference type="EMBL" id="GAA3860467.1"/>
    </source>
</evidence>
<feature type="transmembrane region" description="Helical" evidence="6">
    <location>
        <begin position="24"/>
        <end position="43"/>
    </location>
</feature>
<keyword evidence="8" id="KW-1185">Reference proteome</keyword>
<name>A0ABP7JZN0_9RHOB</name>
<accession>A0ABP7JZN0</accession>
<evidence type="ECO:0000256" key="6">
    <source>
        <dbReference type="SAM" id="Phobius"/>
    </source>
</evidence>
<sequence length="120" mass="12406">MILHLGLFLGYQLAGEVIARSAGLPLPGPVIGMILLAATLIAWPKLGHRIEKTATAVLSVLSLLFVPAGVGVVQYLDQFGDIGPGLIAAIIGSTILAIAAGSLTFKFVARLHGIPDETPQ</sequence>
<dbReference type="EMBL" id="BAABDF010000003">
    <property type="protein sequence ID" value="GAA3860467.1"/>
    <property type="molecule type" value="Genomic_DNA"/>
</dbReference>
<dbReference type="RefSeq" id="WP_344844060.1">
    <property type="nucleotide sequence ID" value="NZ_BAABDF010000003.1"/>
</dbReference>
<keyword evidence="3 6" id="KW-0812">Transmembrane</keyword>
<reference evidence="8" key="1">
    <citation type="journal article" date="2019" name="Int. J. Syst. Evol. Microbiol.">
        <title>The Global Catalogue of Microorganisms (GCM) 10K type strain sequencing project: providing services to taxonomists for standard genome sequencing and annotation.</title>
        <authorList>
            <consortium name="The Broad Institute Genomics Platform"/>
            <consortium name="The Broad Institute Genome Sequencing Center for Infectious Disease"/>
            <person name="Wu L."/>
            <person name="Ma J."/>
        </authorList>
    </citation>
    <scope>NUCLEOTIDE SEQUENCE [LARGE SCALE GENOMIC DNA]</scope>
    <source>
        <strain evidence="8">JCM 17190</strain>
    </source>
</reference>
<dbReference type="PANTHER" id="PTHR33931:SF2">
    <property type="entry name" value="HOLIN-LIKE PROTEIN CIDA"/>
    <property type="match status" value="1"/>
</dbReference>
<evidence type="ECO:0000256" key="2">
    <source>
        <dbReference type="ARBA" id="ARBA00022475"/>
    </source>
</evidence>
<comment type="subcellular location">
    <subcellularLocation>
        <location evidence="1">Cell membrane</location>
        <topology evidence="1">Multi-pass membrane protein</topology>
    </subcellularLocation>
</comment>
<dbReference type="InterPro" id="IPR005538">
    <property type="entry name" value="LrgA/CidA"/>
</dbReference>
<evidence type="ECO:0000256" key="3">
    <source>
        <dbReference type="ARBA" id="ARBA00022692"/>
    </source>
</evidence>
<gene>
    <name evidence="7" type="ORF">GCM10022404_09160</name>
</gene>
<comment type="caution">
    <text evidence="7">The sequence shown here is derived from an EMBL/GenBank/DDBJ whole genome shotgun (WGS) entry which is preliminary data.</text>
</comment>
<protein>
    <submittedName>
        <fullName evidence="7">CidA/LrgA family protein</fullName>
    </submittedName>
</protein>
<dbReference type="Proteomes" id="UP001399917">
    <property type="component" value="Unassembled WGS sequence"/>
</dbReference>
<evidence type="ECO:0000313" key="8">
    <source>
        <dbReference type="Proteomes" id="UP001399917"/>
    </source>
</evidence>
<organism evidence="7 8">
    <name type="scientific">Celeribacter arenosi</name>
    <dbReference type="NCBI Taxonomy" id="792649"/>
    <lineage>
        <taxon>Bacteria</taxon>
        <taxon>Pseudomonadati</taxon>
        <taxon>Pseudomonadota</taxon>
        <taxon>Alphaproteobacteria</taxon>
        <taxon>Rhodobacterales</taxon>
        <taxon>Roseobacteraceae</taxon>
        <taxon>Celeribacter</taxon>
    </lineage>
</organism>
<proteinExistence type="predicted"/>
<evidence type="ECO:0000256" key="1">
    <source>
        <dbReference type="ARBA" id="ARBA00004651"/>
    </source>
</evidence>
<keyword evidence="4 6" id="KW-1133">Transmembrane helix</keyword>
<evidence type="ECO:0000256" key="5">
    <source>
        <dbReference type="ARBA" id="ARBA00023136"/>
    </source>
</evidence>